<dbReference type="Pfam" id="PF00465">
    <property type="entry name" value="Fe-ADH"/>
    <property type="match status" value="1"/>
</dbReference>
<organism evidence="5 6">
    <name type="scientific">Bifidobacterium xylocopae</name>
    <dbReference type="NCBI Taxonomy" id="2493119"/>
    <lineage>
        <taxon>Bacteria</taxon>
        <taxon>Bacillati</taxon>
        <taxon>Actinomycetota</taxon>
        <taxon>Actinomycetes</taxon>
        <taxon>Bifidobacteriales</taxon>
        <taxon>Bifidobacteriaceae</taxon>
        <taxon>Bifidobacterium</taxon>
    </lineage>
</organism>
<dbReference type="CDD" id="cd14863">
    <property type="entry name" value="Fe-ADH-like"/>
    <property type="match status" value="1"/>
</dbReference>
<dbReference type="PANTHER" id="PTHR11496:SF102">
    <property type="entry name" value="ALCOHOL DEHYDROGENASE 4"/>
    <property type="match status" value="1"/>
</dbReference>
<dbReference type="PANTHER" id="PTHR11496">
    <property type="entry name" value="ALCOHOL DEHYDROGENASE"/>
    <property type="match status" value="1"/>
</dbReference>
<dbReference type="InterPro" id="IPR001670">
    <property type="entry name" value="ADH_Fe/GldA"/>
</dbReference>
<dbReference type="GO" id="GO:0004022">
    <property type="term" value="F:alcohol dehydrogenase (NAD+) activity"/>
    <property type="evidence" value="ECO:0007669"/>
    <property type="project" value="UniProtKB-ARBA"/>
</dbReference>
<dbReference type="AlphaFoldDB" id="A0A366KF62"/>
<evidence type="ECO:0000256" key="1">
    <source>
        <dbReference type="ARBA" id="ARBA00007358"/>
    </source>
</evidence>
<dbReference type="InterPro" id="IPR039697">
    <property type="entry name" value="Alcohol_dehydrogenase_Fe"/>
</dbReference>
<dbReference type="FunFam" id="3.40.50.1970:FF:000003">
    <property type="entry name" value="Alcohol dehydrogenase, iron-containing"/>
    <property type="match status" value="1"/>
</dbReference>
<dbReference type="OrthoDB" id="323926at2"/>
<gene>
    <name evidence="5" type="ORF">CRD59_02050</name>
</gene>
<dbReference type="InterPro" id="IPR056798">
    <property type="entry name" value="ADH_Fe_C"/>
</dbReference>
<dbReference type="Gene3D" id="3.40.50.1970">
    <property type="match status" value="1"/>
</dbReference>
<keyword evidence="6" id="KW-1185">Reference proteome</keyword>
<sequence length="385" mass="41351">MDYKMLQPVKVVCSDDLGASLLDILKTEDYERPLVVTDSFVSGMPRVTDAFHHLRDGGVDLAVFDQVKSDPQSGTVAKGLQAFNAHDADSIIAIGGGSSMDVARGINIVRVNGGEILEYTDPAKPIKPCKGMISIPTTAGTGSEMSNALVVTDEATSRKMTILADPAVSEYAVLDPDLTVSLPAGMTIACGLDAFGHAAEGYLSHLSSPVTDAICEKVMFLLYNYLPRAVHNGEDREARERVMVAADLAGWMLNNTGTIVGHSIAHVLGSKYHIVHGDAVAYALPSVMEFVGPVRPGKVREIGQILGATYPEDAPEEQTTLIACRAFKDFRDRMLGMHPFESYGLSREELLTNAQAVANERFAGNTPRTVDQQAAQVLLRGFGSR</sequence>
<dbReference type="SUPFAM" id="SSF56796">
    <property type="entry name" value="Dehydroquinate synthase-like"/>
    <property type="match status" value="1"/>
</dbReference>
<comment type="similarity">
    <text evidence="1">Belongs to the iron-containing alcohol dehydrogenase family.</text>
</comment>
<evidence type="ECO:0000313" key="6">
    <source>
        <dbReference type="Proteomes" id="UP000252345"/>
    </source>
</evidence>
<evidence type="ECO:0000259" key="4">
    <source>
        <dbReference type="Pfam" id="PF25137"/>
    </source>
</evidence>
<evidence type="ECO:0000313" key="5">
    <source>
        <dbReference type="EMBL" id="RBP99838.1"/>
    </source>
</evidence>
<evidence type="ECO:0000259" key="3">
    <source>
        <dbReference type="Pfam" id="PF00465"/>
    </source>
</evidence>
<accession>A0A366KF62</accession>
<dbReference type="Pfam" id="PF25137">
    <property type="entry name" value="ADH_Fe_C"/>
    <property type="match status" value="1"/>
</dbReference>
<reference evidence="5 6" key="1">
    <citation type="submission" date="2017-10" db="EMBL/GenBank/DDBJ databases">
        <title>Bifidobacterium xylocopum sp. nov. and Bifidobacterium aemilianum sp. nov., from the carpenter bee (Xylocopa violacea) digestive tract.</title>
        <authorList>
            <person name="Alberoni D."/>
            <person name="Baffoni L."/>
            <person name="Di Gioia D."/>
            <person name="Gaggia F."/>
            <person name="Biavati B."/>
        </authorList>
    </citation>
    <scope>NUCLEOTIDE SEQUENCE [LARGE SCALE GENOMIC DNA]</scope>
    <source>
        <strain evidence="5 6">XV2</strain>
    </source>
</reference>
<dbReference type="Gene3D" id="1.20.1090.10">
    <property type="entry name" value="Dehydroquinate synthase-like - alpha domain"/>
    <property type="match status" value="1"/>
</dbReference>
<feature type="domain" description="Alcohol dehydrogenase iron-type/glycerol dehydrogenase GldA" evidence="3">
    <location>
        <begin position="8"/>
        <end position="176"/>
    </location>
</feature>
<dbReference type="EMBL" id="PDCH01000002">
    <property type="protein sequence ID" value="RBP99838.1"/>
    <property type="molecule type" value="Genomic_DNA"/>
</dbReference>
<evidence type="ECO:0000256" key="2">
    <source>
        <dbReference type="ARBA" id="ARBA00023002"/>
    </source>
</evidence>
<dbReference type="GO" id="GO:0046872">
    <property type="term" value="F:metal ion binding"/>
    <property type="evidence" value="ECO:0007669"/>
    <property type="project" value="InterPro"/>
</dbReference>
<protein>
    <submittedName>
        <fullName evidence="5">Alcohol dehydrogenase</fullName>
    </submittedName>
</protein>
<comment type="caution">
    <text evidence="5">The sequence shown here is derived from an EMBL/GenBank/DDBJ whole genome shotgun (WGS) entry which is preliminary data.</text>
</comment>
<proteinExistence type="inferred from homology"/>
<keyword evidence="2" id="KW-0560">Oxidoreductase</keyword>
<feature type="domain" description="Fe-containing alcohol dehydrogenase-like C-terminal" evidence="4">
    <location>
        <begin position="187"/>
        <end position="379"/>
    </location>
</feature>
<dbReference type="Proteomes" id="UP000252345">
    <property type="component" value="Unassembled WGS sequence"/>
</dbReference>
<name>A0A366KF62_9BIFI</name>